<organism evidence="2 3">
    <name type="scientific">Eilatimonas milleporae</name>
    <dbReference type="NCBI Taxonomy" id="911205"/>
    <lineage>
        <taxon>Bacteria</taxon>
        <taxon>Pseudomonadati</taxon>
        <taxon>Pseudomonadota</taxon>
        <taxon>Alphaproteobacteria</taxon>
        <taxon>Kordiimonadales</taxon>
        <taxon>Kordiimonadaceae</taxon>
        <taxon>Eilatimonas</taxon>
    </lineage>
</organism>
<dbReference type="EMBL" id="REFR01000010">
    <property type="protein sequence ID" value="RMB09015.1"/>
    <property type="molecule type" value="Genomic_DNA"/>
</dbReference>
<keyword evidence="3" id="KW-1185">Reference proteome</keyword>
<dbReference type="Proteomes" id="UP000271227">
    <property type="component" value="Unassembled WGS sequence"/>
</dbReference>
<feature type="region of interest" description="Disordered" evidence="1">
    <location>
        <begin position="315"/>
        <end position="354"/>
    </location>
</feature>
<feature type="compositionally biased region" description="Basic and acidic residues" evidence="1">
    <location>
        <begin position="315"/>
        <end position="325"/>
    </location>
</feature>
<reference evidence="2 3" key="1">
    <citation type="submission" date="2018-10" db="EMBL/GenBank/DDBJ databases">
        <title>Genomic Encyclopedia of Archaeal and Bacterial Type Strains, Phase II (KMG-II): from individual species to whole genera.</title>
        <authorList>
            <person name="Goeker M."/>
        </authorList>
    </citation>
    <scope>NUCLEOTIDE SEQUENCE [LARGE SCALE GENOMIC DNA]</scope>
    <source>
        <strain evidence="2 3">DSM 25217</strain>
    </source>
</reference>
<comment type="caution">
    <text evidence="2">The sequence shown here is derived from an EMBL/GenBank/DDBJ whole genome shotgun (WGS) entry which is preliminary data.</text>
</comment>
<sequence length="366" mass="41233">MSLRAIIVEETGKQSVLAHRATDDEWRGFVEAYEASKRNGVTLLRLPCCGGLAVPRSGDQRARHFAHTKGGLDTCDQANRKGSEERHALMTRLETILVEESWAVTLEAQIGRSNVDLLCELPGYKFRMGLEFETGGRTNADLEKLAGSLNQAGLEYIYFFLKKGRHGADPDLPRFHKISFRNTEAAAERIRRLMCRIKARFDEHAKLIEEIDAAGFSAQTLVDAGIPKAVSIEANDQEFSVIFNDKGATVKGPGAEKFTPSDEERQDRAAKDQENIIHAVRRALKEGRSVYWDGHPNLYKDSFARLRRDYRLRTETASQHADDHQPNAASSVKKKASKPTLETQAAKPNPNVDRFFEKYWKQSDRC</sequence>
<protein>
    <recommendedName>
        <fullName evidence="4">Competence protein CoiA-like protein</fullName>
    </recommendedName>
</protein>
<evidence type="ECO:0008006" key="4">
    <source>
        <dbReference type="Google" id="ProtNLM"/>
    </source>
</evidence>
<dbReference type="AlphaFoldDB" id="A0A3M0CJG1"/>
<name>A0A3M0CJG1_9PROT</name>
<evidence type="ECO:0000256" key="1">
    <source>
        <dbReference type="SAM" id="MobiDB-lite"/>
    </source>
</evidence>
<evidence type="ECO:0000313" key="3">
    <source>
        <dbReference type="Proteomes" id="UP000271227"/>
    </source>
</evidence>
<dbReference type="InParanoid" id="A0A3M0CJG1"/>
<accession>A0A3M0CJG1</accession>
<evidence type="ECO:0000313" key="2">
    <source>
        <dbReference type="EMBL" id="RMB09015.1"/>
    </source>
</evidence>
<gene>
    <name evidence="2" type="ORF">BXY39_1662</name>
</gene>
<proteinExistence type="predicted"/>
<dbReference type="RefSeq" id="WP_211332130.1">
    <property type="nucleotide sequence ID" value="NZ_REFR01000010.1"/>
</dbReference>